<dbReference type="EMBL" id="JADINF010000131">
    <property type="protein sequence ID" value="MBO8424395.1"/>
    <property type="molecule type" value="Genomic_DNA"/>
</dbReference>
<dbReference type="SUPFAM" id="SSF52833">
    <property type="entry name" value="Thioredoxin-like"/>
    <property type="match status" value="1"/>
</dbReference>
<reference evidence="1" key="1">
    <citation type="submission" date="2020-10" db="EMBL/GenBank/DDBJ databases">
        <authorList>
            <person name="Gilroy R."/>
        </authorList>
    </citation>
    <scope>NUCLEOTIDE SEQUENCE</scope>
    <source>
        <strain evidence="1">517</strain>
    </source>
</reference>
<dbReference type="Proteomes" id="UP000727857">
    <property type="component" value="Unassembled WGS sequence"/>
</dbReference>
<dbReference type="Pfam" id="PF01257">
    <property type="entry name" value="2Fe-2S_thioredx"/>
    <property type="match status" value="1"/>
</dbReference>
<evidence type="ECO:0000313" key="2">
    <source>
        <dbReference type="Proteomes" id="UP000727857"/>
    </source>
</evidence>
<protein>
    <submittedName>
        <fullName evidence="1">(2Fe-2S) ferredoxin domain-containing protein</fullName>
    </submittedName>
</protein>
<dbReference type="CDD" id="cd02980">
    <property type="entry name" value="TRX_Fd_family"/>
    <property type="match status" value="1"/>
</dbReference>
<evidence type="ECO:0000313" key="1">
    <source>
        <dbReference type="EMBL" id="MBO8424395.1"/>
    </source>
</evidence>
<gene>
    <name evidence="1" type="ORF">IAB16_05205</name>
</gene>
<dbReference type="Gene3D" id="3.40.30.10">
    <property type="entry name" value="Glutaredoxin"/>
    <property type="match status" value="1"/>
</dbReference>
<name>A0A940DGK4_9FIRM</name>
<dbReference type="AlphaFoldDB" id="A0A940DGK4"/>
<accession>A0A940DGK4</accession>
<organism evidence="1 2">
    <name type="scientific">Candidatus Stercoripulliclostridium pullicola</name>
    <dbReference type="NCBI Taxonomy" id="2840953"/>
    <lineage>
        <taxon>Bacteria</taxon>
        <taxon>Bacillati</taxon>
        <taxon>Bacillota</taxon>
        <taxon>Clostridia</taxon>
        <taxon>Eubacteriales</taxon>
        <taxon>Candidatus Stercoripulliclostridium</taxon>
    </lineage>
</organism>
<proteinExistence type="predicted"/>
<dbReference type="InterPro" id="IPR036249">
    <property type="entry name" value="Thioredoxin-like_sf"/>
</dbReference>
<sequence length="87" mass="9434">MAKITVCIGSSCHLKGSRKVVEELQYLVKTNKLDDDVELGGAFCMGKCGAEGVSVTVNDKYYAVDPAKVTEFFDDVVVKAVNEEKKA</sequence>
<comment type="caution">
    <text evidence="1">The sequence shown here is derived from an EMBL/GenBank/DDBJ whole genome shotgun (WGS) entry which is preliminary data.</text>
</comment>
<reference evidence="1" key="2">
    <citation type="journal article" date="2021" name="PeerJ">
        <title>Extensive microbial diversity within the chicken gut microbiome revealed by metagenomics and culture.</title>
        <authorList>
            <person name="Gilroy R."/>
            <person name="Ravi A."/>
            <person name="Getino M."/>
            <person name="Pursley I."/>
            <person name="Horton D.L."/>
            <person name="Alikhan N.F."/>
            <person name="Baker D."/>
            <person name="Gharbi K."/>
            <person name="Hall N."/>
            <person name="Watson M."/>
            <person name="Adriaenssens E.M."/>
            <person name="Foster-Nyarko E."/>
            <person name="Jarju S."/>
            <person name="Secka A."/>
            <person name="Antonio M."/>
            <person name="Oren A."/>
            <person name="Chaudhuri R.R."/>
            <person name="La Ragione R."/>
            <person name="Hildebrand F."/>
            <person name="Pallen M.J."/>
        </authorList>
    </citation>
    <scope>NUCLEOTIDE SEQUENCE</scope>
    <source>
        <strain evidence="1">517</strain>
    </source>
</reference>